<dbReference type="AlphaFoldDB" id="A0A2U0ZJG5"/>
<evidence type="ECO:0000313" key="1">
    <source>
        <dbReference type="EMBL" id="MBB2931048.1"/>
    </source>
</evidence>
<evidence type="ECO:0000313" key="4">
    <source>
        <dbReference type="Proteomes" id="UP000533533"/>
    </source>
</evidence>
<protein>
    <submittedName>
        <fullName evidence="2">Uncharacterized protein</fullName>
    </submittedName>
</protein>
<reference evidence="2 3" key="1">
    <citation type="submission" date="2018-06" db="EMBL/GenBank/DDBJ databases">
        <title>Genomic Encyclopedia of Type Strains, Phase IV (KMG-V): Genome sequencing to study the core and pangenomes of soil and plant-associated prokaryotes.</title>
        <authorList>
            <person name="Whitman W."/>
        </authorList>
    </citation>
    <scope>NUCLEOTIDE SEQUENCE [LARGE SCALE GENOMIC DNA]</scope>
    <source>
        <strain evidence="2 3">SRCL-318</strain>
        <strain evidence="1 4">SRMrh-85</strain>
    </source>
</reference>
<dbReference type="Proteomes" id="UP000247772">
    <property type="component" value="Unassembled WGS sequence"/>
</dbReference>
<dbReference type="EMBL" id="QJSQ01000031">
    <property type="protein sequence ID" value="PYE16111.1"/>
    <property type="molecule type" value="Genomic_DNA"/>
</dbReference>
<evidence type="ECO:0000313" key="3">
    <source>
        <dbReference type="Proteomes" id="UP000247772"/>
    </source>
</evidence>
<name>A0A2U0ZJG5_9BURK</name>
<evidence type="ECO:0000313" key="2">
    <source>
        <dbReference type="EMBL" id="PYE16111.1"/>
    </source>
</evidence>
<dbReference type="EMBL" id="JACHVZ010000016">
    <property type="protein sequence ID" value="MBB2931048.1"/>
    <property type="molecule type" value="Genomic_DNA"/>
</dbReference>
<keyword evidence="4" id="KW-1185">Reference proteome</keyword>
<sequence>MTDWPVYAFASNPHCPWMAKGTRWPLQVQSGDERDQDSLQVTAD</sequence>
<gene>
    <name evidence="2" type="ORF">C7410_13159</name>
    <name evidence="1" type="ORF">FHX59_005515</name>
</gene>
<proteinExistence type="predicted"/>
<comment type="caution">
    <text evidence="2">The sequence shown here is derived from an EMBL/GenBank/DDBJ whole genome shotgun (WGS) entry which is preliminary data.</text>
</comment>
<organism evidence="2 3">
    <name type="scientific">Paraburkholderia silvatlantica</name>
    <dbReference type="NCBI Taxonomy" id="321895"/>
    <lineage>
        <taxon>Bacteria</taxon>
        <taxon>Pseudomonadati</taxon>
        <taxon>Pseudomonadota</taxon>
        <taxon>Betaproteobacteria</taxon>
        <taxon>Burkholderiales</taxon>
        <taxon>Burkholderiaceae</taxon>
        <taxon>Paraburkholderia</taxon>
    </lineage>
</organism>
<dbReference type="Proteomes" id="UP000533533">
    <property type="component" value="Unassembled WGS sequence"/>
</dbReference>
<accession>A0A2U0ZJG5</accession>